<dbReference type="RefSeq" id="WP_115476551.1">
    <property type="nucleotide sequence ID" value="NZ_QRBF01000001.1"/>
</dbReference>
<accession>A0A370XDF8</accession>
<dbReference type="EMBL" id="QRBF01000001">
    <property type="protein sequence ID" value="RDS86300.1"/>
    <property type="molecule type" value="Genomic_DNA"/>
</dbReference>
<gene>
    <name evidence="1" type="ORF">DWU99_03300</name>
</gene>
<proteinExistence type="predicted"/>
<dbReference type="AlphaFoldDB" id="A0A370XDF8"/>
<keyword evidence="2" id="KW-1185">Reference proteome</keyword>
<evidence type="ECO:0000313" key="2">
    <source>
        <dbReference type="Proteomes" id="UP000255334"/>
    </source>
</evidence>
<dbReference type="Proteomes" id="UP000255334">
    <property type="component" value="Unassembled WGS sequence"/>
</dbReference>
<evidence type="ECO:0000313" key="1">
    <source>
        <dbReference type="EMBL" id="RDS86300.1"/>
    </source>
</evidence>
<protein>
    <submittedName>
        <fullName evidence="1">Uncharacterized protein</fullName>
    </submittedName>
</protein>
<comment type="caution">
    <text evidence="1">The sequence shown here is derived from an EMBL/GenBank/DDBJ whole genome shotgun (WGS) entry which is preliminary data.</text>
</comment>
<reference evidence="1 2" key="1">
    <citation type="submission" date="2018-07" db="EMBL/GenBank/DDBJ databases">
        <title>Dyella monticola sp. nov. and Dyella psychrodurans sp. nov. isolated from monsoon evergreen broad-leaved forest soil of Dinghu Mountain, China.</title>
        <authorList>
            <person name="Gao Z."/>
            <person name="Qiu L."/>
        </authorList>
    </citation>
    <scope>NUCLEOTIDE SEQUENCE [LARGE SCALE GENOMIC DNA]</scope>
    <source>
        <strain evidence="1 2">4MSK11</strain>
    </source>
</reference>
<dbReference type="OrthoDB" id="9134235at2"/>
<sequence length="166" mass="19017">MNEIDEGDDESFALPPMVGKIGEGNIEWVSLEAIDFELLGYFLSCHLIIEHYLDSFLKSFYPNLKWKKAKLSFAQKIDLLTTMWVSDDKHDSIPALKHMNSLRNKISHRVNFSLSMDDLQPMVYFLNGISERALHLPTPLRILRVFTTMVCVSFAGNISRRARGVP</sequence>
<organism evidence="1 2">
    <name type="scientific">Dyella psychrodurans</name>
    <dbReference type="NCBI Taxonomy" id="1927960"/>
    <lineage>
        <taxon>Bacteria</taxon>
        <taxon>Pseudomonadati</taxon>
        <taxon>Pseudomonadota</taxon>
        <taxon>Gammaproteobacteria</taxon>
        <taxon>Lysobacterales</taxon>
        <taxon>Rhodanobacteraceae</taxon>
        <taxon>Dyella</taxon>
    </lineage>
</organism>
<name>A0A370XDF8_9GAMM</name>